<dbReference type="OrthoDB" id="18145at2759"/>
<evidence type="ECO:0000256" key="1">
    <source>
        <dbReference type="ARBA" id="ARBA00004123"/>
    </source>
</evidence>
<evidence type="ECO:0000256" key="3">
    <source>
        <dbReference type="ARBA" id="ARBA00016811"/>
    </source>
</evidence>
<dbReference type="PANTHER" id="PTHR16055">
    <property type="entry name" value="INTEGRATOR COMPLEX SUBUNIT 10"/>
    <property type="match status" value="1"/>
</dbReference>
<evidence type="ECO:0000256" key="4">
    <source>
        <dbReference type="ARBA" id="ARBA00023242"/>
    </source>
</evidence>
<dbReference type="GO" id="GO:0032039">
    <property type="term" value="C:integrator complex"/>
    <property type="evidence" value="ECO:0007669"/>
    <property type="project" value="InterPro"/>
</dbReference>
<gene>
    <name evidence="5" type="ORF">ACAOBT_LOCUS21585</name>
</gene>
<comment type="subcellular location">
    <subcellularLocation>
        <location evidence="1">Nucleus</location>
    </subcellularLocation>
</comment>
<sequence>MEIDLEISDEEYVIEKAKSILNGNPIEAKAWMLTAKTLYPNNFSVQFEAYMIEKKAGHVKEAAKCFSELISKFQQQPELWKEVEKVTAALRAESNSHDTENQFLCEMFRHISSEVQHKLLLFTAEHCEDTMEHCRLLLLLLQRFPTAISNNGPRLVETLISAEKHSVDGHYPINAYRRLLVCDLLPLLASEDIKIELSSKMLYKLLHKAIEFYLYYLGFGSSPVQDSDLKIEEPWIKLFGVLEFIGNQLNWEPYLINFGKEWSKEEYWQRIMKFYQTKSKVPLDEKQLLFCVSLFFLKCLHEYIHSLTPESSPGQTPLTYLMVEAFNDPSLPGAAEPKGKKRRNDAEIVSSSLPQITVEKPDLKSIQSSFLICLNCWDLLNSCESLQREFIKLNANLKLDPLLSGFVIDYALYKGLYDEALMFLQKITDPDILLQKFIRISGILYVKKNYSSCFEPILLALPHLPVASVGTLSSSLIIGGTQKHLHYLPLTKKAVLQYLVKILLRCIRFCFQDNMHKSGSYNELAIGHIFVLIQLDWPQEEDMLPPLLEQIHQHKSFQYHFFQSYIINVEILEELTYLWTNQGGQVQLDILPHLGHRRIGTRGADKGVKEEIRQAIRRQIARSNENIDDLIITFITNERTEIIPALL</sequence>
<proteinExistence type="inferred from homology"/>
<evidence type="ECO:0000313" key="5">
    <source>
        <dbReference type="EMBL" id="CAH1993575.1"/>
    </source>
</evidence>
<comment type="similarity">
    <text evidence="2">Belongs to the Integrator subunit 10 family.</text>
</comment>
<evidence type="ECO:0000313" key="6">
    <source>
        <dbReference type="Proteomes" id="UP001152888"/>
    </source>
</evidence>
<evidence type="ECO:0000256" key="2">
    <source>
        <dbReference type="ARBA" id="ARBA00010391"/>
    </source>
</evidence>
<comment type="caution">
    <text evidence="5">The sequence shown here is derived from an EMBL/GenBank/DDBJ whole genome shotgun (WGS) entry which is preliminary data.</text>
</comment>
<dbReference type="PANTHER" id="PTHR16055:SF2">
    <property type="entry name" value="INTEGRATOR COMPLEX SUBUNIT 10"/>
    <property type="match status" value="1"/>
</dbReference>
<keyword evidence="6" id="KW-1185">Reference proteome</keyword>
<keyword evidence="4" id="KW-0539">Nucleus</keyword>
<organism evidence="5 6">
    <name type="scientific">Acanthoscelides obtectus</name>
    <name type="common">Bean weevil</name>
    <name type="synonym">Bruchus obtectus</name>
    <dbReference type="NCBI Taxonomy" id="200917"/>
    <lineage>
        <taxon>Eukaryota</taxon>
        <taxon>Metazoa</taxon>
        <taxon>Ecdysozoa</taxon>
        <taxon>Arthropoda</taxon>
        <taxon>Hexapoda</taxon>
        <taxon>Insecta</taxon>
        <taxon>Pterygota</taxon>
        <taxon>Neoptera</taxon>
        <taxon>Endopterygota</taxon>
        <taxon>Coleoptera</taxon>
        <taxon>Polyphaga</taxon>
        <taxon>Cucujiformia</taxon>
        <taxon>Chrysomeloidea</taxon>
        <taxon>Chrysomelidae</taxon>
        <taxon>Bruchinae</taxon>
        <taxon>Bruchini</taxon>
        <taxon>Acanthoscelides</taxon>
    </lineage>
</organism>
<dbReference type="Pfam" id="PF21045">
    <property type="entry name" value="INT10"/>
    <property type="match status" value="2"/>
</dbReference>
<name>A0A9P0PP57_ACAOB</name>
<reference evidence="5" key="1">
    <citation type="submission" date="2022-03" db="EMBL/GenBank/DDBJ databases">
        <authorList>
            <person name="Sayadi A."/>
        </authorList>
    </citation>
    <scope>NUCLEOTIDE SEQUENCE</scope>
</reference>
<protein>
    <recommendedName>
        <fullName evidence="3">Integrator complex subunit 10</fullName>
    </recommendedName>
</protein>
<dbReference type="EMBL" id="CAKOFQ010007175">
    <property type="protein sequence ID" value="CAH1993575.1"/>
    <property type="molecule type" value="Genomic_DNA"/>
</dbReference>
<dbReference type="AlphaFoldDB" id="A0A9P0PP57"/>
<accession>A0A9P0PP57</accession>
<dbReference type="GO" id="GO:0016180">
    <property type="term" value="P:snRNA processing"/>
    <property type="evidence" value="ECO:0007669"/>
    <property type="project" value="InterPro"/>
</dbReference>
<dbReference type="Proteomes" id="UP001152888">
    <property type="component" value="Unassembled WGS sequence"/>
</dbReference>
<dbReference type="PRINTS" id="PR02106">
    <property type="entry name" value="INTSUBUNIT10"/>
</dbReference>
<dbReference type="InterPro" id="IPR026164">
    <property type="entry name" value="Int_cplx_su10"/>
</dbReference>